<proteinExistence type="predicted"/>
<organism evidence="1 2">
    <name type="scientific">Nematocida ausubeli (strain ATCC PRA-371 / ERTm2)</name>
    <name type="common">Nematode killer fungus</name>
    <dbReference type="NCBI Taxonomy" id="1913371"/>
    <lineage>
        <taxon>Eukaryota</taxon>
        <taxon>Fungi</taxon>
        <taxon>Fungi incertae sedis</taxon>
        <taxon>Microsporidia</taxon>
        <taxon>Nematocida</taxon>
    </lineage>
</organism>
<dbReference type="Proteomes" id="UP000054524">
    <property type="component" value="Unassembled WGS sequence"/>
</dbReference>
<evidence type="ECO:0000313" key="2">
    <source>
        <dbReference type="Proteomes" id="UP000054524"/>
    </source>
</evidence>
<keyword evidence="2" id="KW-1185">Reference proteome</keyword>
<dbReference type="EMBL" id="AKIJ01000001">
    <property type="protein sequence ID" value="KFG27082.1"/>
    <property type="molecule type" value="Genomic_DNA"/>
</dbReference>
<comment type="caution">
    <text evidence="1">The sequence shown here is derived from an EMBL/GenBank/DDBJ whole genome shotgun (WGS) entry which is preliminary data.</text>
</comment>
<name>A0A086J4L4_NEMA1</name>
<sequence>MNMRIKRNTQECLYERKNKEQANRSTKSMSMRLLAKVLLMCMLLSIQNVFGLLNRKDMEEVLEEVLSKTKDASMSKMNRYFSPILLDLYRKIDILHSVRFNPQYINEQAAMPKEENILQEIDRTNDRVKEEDSEGNKMPKETVDHYNALINMFPSPSGEVSIYPKEGCKDSFTSFLKSKHVEEYAHRILAILLIRAEGVPVPLIIENEESACPKLVYTNEQKPEQSFNIPIDIASAEWKGRRNPDKGEEANIKKVNSRLLQTIKYFINAQIINPELKKRKRKSILLPESGKKENYWENEFTKTPAWLIQSYIYYYLETKEEAIKLYGEIDKKLKSCIDLYPVYNYSYIAGDFFDKSFTSKDVQSEELVWWEKVKKLEDMVEAKKEVQLYPFADNSHLPNKEIVNLNIQGNTYLETKVISSDIESVLLTLLCCFVYDPETNTYNVNQILGAKEEVKSLFGMPSKSIGTSRNLSKVNRNSATSSAPSKDMPVIRVGQEIPQEVWSRWSEIVQNVVKNDEDISYIILENNRCMIKPDIFNILIIMIKVTGIHYSNYKHVIQVYKDRKKNITLINNAHLINPLANEIANYAAYVFSCICGGFLCDITFPEWCKMPSIPSKDKKERRICVNFINCAIKNIGAGNDLTGSIEIYYATENSARPIIIHFAAPEKAHLEIGSYAVKSNNSIISNLKKEICTMPKNSYSLYALSKYAETLELYTPDDVVIDKFYIEEVNNHAIRLENKTIQPWQYANCTEYGIPSSMISDIFKNGMDEKYKYDSQDLKSLILSKPGLNIKQMMYLIVCIAKEAKDLENSFYNEWEMNKRMIDCCDKYTDDCALSFVVFLLKHLIDLNADLDIANVVELYARVYGHSNRKCLNTLFNMLSFKKIDTAKIIKCLEKYGSIIEK</sequence>
<dbReference type="RefSeq" id="XP_052905637.1">
    <property type="nucleotide sequence ID" value="XM_053047812.1"/>
</dbReference>
<reference evidence="1 2" key="1">
    <citation type="journal article" date="2014" name="Genome Announc.">
        <title>Genome Sequence of the Microsporidian Species Nematocida sp1 Strain ERTm6 (ATCC PRA-372).</title>
        <authorList>
            <person name="Bakowski M.A."/>
            <person name="Priest M."/>
            <person name="Young S."/>
            <person name="Cuomo C.A."/>
            <person name="Troemel E.R."/>
        </authorList>
    </citation>
    <scope>NUCLEOTIDE SEQUENCE [LARGE SCALE GENOMIC DNA]</scope>
    <source>
        <strain evidence="1 2">ERTm6</strain>
    </source>
</reference>
<protein>
    <submittedName>
        <fullName evidence="1">Uncharacterized protein</fullName>
    </submittedName>
</protein>
<dbReference type="AlphaFoldDB" id="A0A086J4L4"/>
<accession>A0A086J4L4</accession>
<evidence type="ECO:0000313" key="1">
    <source>
        <dbReference type="EMBL" id="KFG27082.1"/>
    </source>
</evidence>
<gene>
    <name evidence="1" type="ORF">NESG_00156</name>
</gene>
<dbReference type="GeneID" id="77675129"/>
<dbReference type="HOGENOM" id="CLU_009683_4_0_1"/>